<dbReference type="Ensembl" id="ENSOKIT00005044629.1">
    <property type="protein sequence ID" value="ENSOKIP00005042334.1"/>
    <property type="gene ID" value="ENSOKIG00005017880.1"/>
</dbReference>
<protein>
    <submittedName>
        <fullName evidence="1">Uncharacterized protein</fullName>
    </submittedName>
</protein>
<dbReference type="AlphaFoldDB" id="A0A8C7GIS5"/>
<proteinExistence type="predicted"/>
<evidence type="ECO:0000313" key="2">
    <source>
        <dbReference type="Proteomes" id="UP000694557"/>
    </source>
</evidence>
<dbReference type="Gene3D" id="3.40.50.1240">
    <property type="entry name" value="Phosphoglycerate mutase-like"/>
    <property type="match status" value="1"/>
</dbReference>
<dbReference type="SUPFAM" id="SSF53254">
    <property type="entry name" value="Phosphoglycerate mutase-like"/>
    <property type="match status" value="1"/>
</dbReference>
<name>A0A8C7GIS5_ONCKI</name>
<sequence length="161" mass="17999">MRMRDLWAKVGVPGSVSMAFGSLLWSQKKTETTQTGSALAYRLLLAGLSSFESCSATEPELKSMSDVMDAQWVPNLLEPPAHTQINYMVTDLEGGPRPSSTVEYSYRANILTRGMYPAQLTTVGMQQLYELGERLRKSIQYVRIPHCLNQEWANLLARGPL</sequence>
<keyword evidence="2" id="KW-1185">Reference proteome</keyword>
<reference evidence="1" key="1">
    <citation type="submission" date="2025-08" db="UniProtKB">
        <authorList>
            <consortium name="Ensembl"/>
        </authorList>
    </citation>
    <scope>IDENTIFICATION</scope>
</reference>
<accession>A0A8C7GIS5</accession>
<dbReference type="Proteomes" id="UP000694557">
    <property type="component" value="Unassembled WGS sequence"/>
</dbReference>
<reference evidence="1" key="2">
    <citation type="submission" date="2025-09" db="UniProtKB">
        <authorList>
            <consortium name="Ensembl"/>
        </authorList>
    </citation>
    <scope>IDENTIFICATION</scope>
</reference>
<organism evidence="1 2">
    <name type="scientific">Oncorhynchus kisutch</name>
    <name type="common">Coho salmon</name>
    <name type="synonym">Salmo kisutch</name>
    <dbReference type="NCBI Taxonomy" id="8019"/>
    <lineage>
        <taxon>Eukaryota</taxon>
        <taxon>Metazoa</taxon>
        <taxon>Chordata</taxon>
        <taxon>Craniata</taxon>
        <taxon>Vertebrata</taxon>
        <taxon>Euteleostomi</taxon>
        <taxon>Actinopterygii</taxon>
        <taxon>Neopterygii</taxon>
        <taxon>Teleostei</taxon>
        <taxon>Protacanthopterygii</taxon>
        <taxon>Salmoniformes</taxon>
        <taxon>Salmonidae</taxon>
        <taxon>Salmoninae</taxon>
        <taxon>Oncorhynchus</taxon>
    </lineage>
</organism>
<dbReference type="GeneTree" id="ENSGT00940000158408"/>
<evidence type="ECO:0000313" key="1">
    <source>
        <dbReference type="Ensembl" id="ENSOKIP00005042334.1"/>
    </source>
</evidence>
<dbReference type="InterPro" id="IPR029033">
    <property type="entry name" value="His_PPase_superfam"/>
</dbReference>